<evidence type="ECO:0000313" key="5">
    <source>
        <dbReference type="Proteomes" id="UP000028828"/>
    </source>
</evidence>
<proteinExistence type="inferred from homology"/>
<dbReference type="InterPro" id="IPR032776">
    <property type="entry name" value="CECR6/TMEM121"/>
</dbReference>
<reference evidence="4 5" key="1">
    <citation type="submission" date="2014-03" db="EMBL/GenBank/DDBJ databases">
        <authorList>
            <person name="Sibley D."/>
            <person name="Venepally P."/>
            <person name="Karamycheva S."/>
            <person name="Hadjithomas M."/>
            <person name="Khan A."/>
            <person name="Brunk B."/>
            <person name="Roos D."/>
            <person name="Caler E."/>
            <person name="Lorenzi H."/>
        </authorList>
    </citation>
    <scope>NUCLEOTIDE SEQUENCE [LARGE SCALE GENOMIC DNA]</scope>
    <source>
        <strain evidence="5">p89</strain>
    </source>
</reference>
<feature type="transmembrane region" description="Helical" evidence="3">
    <location>
        <begin position="331"/>
        <end position="354"/>
    </location>
</feature>
<feature type="region of interest" description="Disordered" evidence="2">
    <location>
        <begin position="857"/>
        <end position="890"/>
    </location>
</feature>
<comment type="similarity">
    <text evidence="1">Belongs to the TMEM121 family.</text>
</comment>
<keyword evidence="3 4" id="KW-0812">Transmembrane</keyword>
<keyword evidence="3" id="KW-0472">Membrane</keyword>
<feature type="transmembrane region" description="Helical" evidence="3">
    <location>
        <begin position="293"/>
        <end position="311"/>
    </location>
</feature>
<dbReference type="OrthoDB" id="331184at2759"/>
<comment type="caution">
    <text evidence="4">The sequence shown here is derived from an EMBL/GenBank/DDBJ whole genome shotgun (WGS) entry which is preliminary data.</text>
</comment>
<feature type="transmembrane region" description="Helical" evidence="3">
    <location>
        <begin position="1201"/>
        <end position="1222"/>
    </location>
</feature>
<gene>
    <name evidence="4" type="ORF">TGP89_292330</name>
</gene>
<dbReference type="Pfam" id="PF14997">
    <property type="entry name" value="CECR6_TMEM121"/>
    <property type="match status" value="1"/>
</dbReference>
<accession>A0A086JF10</accession>
<protein>
    <submittedName>
        <fullName evidence="4">Putative transmembrane protein</fullName>
    </submittedName>
</protein>
<feature type="transmembrane region" description="Helical" evidence="3">
    <location>
        <begin position="905"/>
        <end position="926"/>
    </location>
</feature>
<sequence>MGNMTDRSGRASYAQVTPALSLPHRGRGAASPSGEGEKGGPVALSPPRSISFKAGTGPRLGETGSRGGSLTVGSAKKKGRGGSRRNVQALIEVPRGIFSLLVNILMYTLQQFMLLYVIIAKTRSWLGLLFLVWDVPLLLYMCYSIKADSAADSCTSSRRCAVQWMTYTITVAVKMAAVAFAPSMPSGTSIAFLQYTQGMAAAFDALNLEGLSSKFPIQFYDPHMNVTTAGLANLSFSNNSHFTRQLVQAGESVDNFLVFVGICLLPIIYVVFTARAKEAMYPTINQLVSIEGLLHADLGVALTLDMLDIVIMFRDAFSRYSNARWWGSDPVMKWICFAMVIVTIVGVVCLGFAFPTRSIDSPASASLSQTDMFISAKYAFLVGLFIVDIPFLALRIYWIVATDTISFFLFKNVYSLLTRPLRLNQCRLAEREKAKGTQKTFYDQDVLPEYREEDESEDAEEENSDELHEEDEEPLPAARLPPGLATLAGPMPGAGGPPGVGPGGGVNALAHGQCLPQPQSFDPIYGHHPGQAVGVGLPAFGRGGRASAASAPQGAPGLSGTHPATAGGGGPGGPGYLGRATSTDGQGKLQGTAPADLPTWPPVPPSGASGPPGLDVYGDAGGGASPYPLVGTRGVGPGGVQGAGLPSVYQQASSGSFSLPGPGQGPASASIKGGPRGFWRRFSNSRLSRSSTLEAGGIAGGVPGSLGPRAPSWYQFDGLASGGRGDGDRSSGLPMPHHGGHYLTGEQGAGVGGPYGVLARGPGFQEGPSSHFFYGGGPGTGPAAAFTSTVGLPGPVSPASVAGGHGHQGGGGGISVGGIRRRITGSLLHKRYSDMASDGSGTQGPQETAAYRQGSIAEPWAGGSPRQMVGRRASASPVAPDRSRAKGPTRRERRLLRDLQYVRGIPVPSIGFWASLYRFFLILFIGGRQGLKTVLDDVFQLTWCQQLRMLLAPVGFHAMQGCLIAMIALSVPVSWKQLPGIAAWDDFFPVASWETLSTVDHTAVVIIGVSFALELVAFVFTAPFLDTFFVSIGTVCRLLSEYLVVRSIAISFAQQLPASPKVENGSRYVGFVVVALFIIRPVYHLLMLIVPGVYALCGKRLMTCRREKKKGYEPVASGEEWRTGVGRREVYSVSNALNFIICRQFLAPISYNSLLVGPDVMKGIRLLDNMVHAQFCDILITIGVQFYALSMHMSWYDVGVFLAHDVFLGIYALVGQAIRILAQRRFELKILLEELVLQRSDDFRLPGDEDEETSDEDDLSSKGRKRDKRKIGFVTIADIDEEYQTEGFFSSPGCIFPQIL</sequence>
<feature type="compositionally biased region" description="Acidic residues" evidence="2">
    <location>
        <begin position="1248"/>
        <end position="1258"/>
    </location>
</feature>
<feature type="region of interest" description="Disordered" evidence="2">
    <location>
        <begin position="717"/>
        <end position="747"/>
    </location>
</feature>
<feature type="compositionally biased region" description="Gly residues" evidence="2">
    <location>
        <begin position="566"/>
        <end position="576"/>
    </location>
</feature>
<feature type="region of interest" description="Disordered" evidence="2">
    <location>
        <begin position="543"/>
        <end position="615"/>
    </location>
</feature>
<dbReference type="VEuPathDB" id="ToxoDB:TGP89_292330"/>
<feature type="region of interest" description="Disordered" evidence="2">
    <location>
        <begin position="1"/>
        <end position="81"/>
    </location>
</feature>
<evidence type="ECO:0000256" key="2">
    <source>
        <dbReference type="SAM" id="MobiDB-lite"/>
    </source>
</evidence>
<keyword evidence="3" id="KW-1133">Transmembrane helix</keyword>
<feature type="transmembrane region" description="Helical" evidence="3">
    <location>
        <begin position="164"/>
        <end position="184"/>
    </location>
</feature>
<name>A0A086JF10_TOXGO</name>
<feature type="transmembrane region" description="Helical" evidence="3">
    <location>
        <begin position="256"/>
        <end position="272"/>
    </location>
</feature>
<dbReference type="Proteomes" id="UP000028828">
    <property type="component" value="Unassembled WGS sequence"/>
</dbReference>
<feature type="transmembrane region" description="Helical" evidence="3">
    <location>
        <begin position="97"/>
        <end position="119"/>
    </location>
</feature>
<feature type="compositionally biased region" description="Low complexity" evidence="2">
    <location>
        <begin position="545"/>
        <end position="565"/>
    </location>
</feature>
<feature type="transmembrane region" description="Helical" evidence="3">
    <location>
        <begin position="1171"/>
        <end position="1189"/>
    </location>
</feature>
<feature type="compositionally biased region" description="Low complexity" evidence="2">
    <location>
        <begin position="475"/>
        <end position="491"/>
    </location>
</feature>
<feature type="transmembrane region" description="Helical" evidence="3">
    <location>
        <begin position="1038"/>
        <end position="1056"/>
    </location>
</feature>
<feature type="transmembrane region" description="Helical" evidence="3">
    <location>
        <begin position="125"/>
        <end position="143"/>
    </location>
</feature>
<evidence type="ECO:0000256" key="1">
    <source>
        <dbReference type="ARBA" id="ARBA00007711"/>
    </source>
</evidence>
<feature type="region of interest" description="Disordered" evidence="2">
    <location>
        <begin position="444"/>
        <end position="498"/>
    </location>
</feature>
<organism evidence="4 5">
    <name type="scientific">Toxoplasma gondii p89</name>
    <dbReference type="NCBI Taxonomy" id="943119"/>
    <lineage>
        <taxon>Eukaryota</taxon>
        <taxon>Sar</taxon>
        <taxon>Alveolata</taxon>
        <taxon>Apicomplexa</taxon>
        <taxon>Conoidasida</taxon>
        <taxon>Coccidia</taxon>
        <taxon>Eucoccidiorida</taxon>
        <taxon>Eimeriorina</taxon>
        <taxon>Sarcocystidae</taxon>
        <taxon>Toxoplasma</taxon>
    </lineage>
</organism>
<feature type="transmembrane region" description="Helical" evidence="3">
    <location>
        <begin position="1003"/>
        <end position="1026"/>
    </location>
</feature>
<evidence type="ECO:0000313" key="4">
    <source>
        <dbReference type="EMBL" id="KFG30728.1"/>
    </source>
</evidence>
<feature type="region of interest" description="Disordered" evidence="2">
    <location>
        <begin position="651"/>
        <end position="676"/>
    </location>
</feature>
<feature type="region of interest" description="Disordered" evidence="2">
    <location>
        <begin position="1246"/>
        <end position="1266"/>
    </location>
</feature>
<evidence type="ECO:0000256" key="3">
    <source>
        <dbReference type="SAM" id="Phobius"/>
    </source>
</evidence>
<feature type="transmembrane region" description="Helical" evidence="3">
    <location>
        <begin position="375"/>
        <end position="398"/>
    </location>
</feature>
<feature type="compositionally biased region" description="Acidic residues" evidence="2">
    <location>
        <begin position="451"/>
        <end position="474"/>
    </location>
</feature>
<feature type="transmembrane region" description="Helical" evidence="3">
    <location>
        <begin position="947"/>
        <end position="969"/>
    </location>
</feature>
<feature type="transmembrane region" description="Helical" evidence="3">
    <location>
        <begin position="1068"/>
        <end position="1096"/>
    </location>
</feature>
<dbReference type="EMBL" id="AEYI02002026">
    <property type="protein sequence ID" value="KFG30728.1"/>
    <property type="molecule type" value="Genomic_DNA"/>
</dbReference>